<dbReference type="AlphaFoldDB" id="A0A927R4Q2"/>
<dbReference type="RefSeq" id="WP_192765423.1">
    <property type="nucleotide sequence ID" value="NZ_JADBEB010000001.1"/>
</dbReference>
<evidence type="ECO:0000256" key="2">
    <source>
        <dbReference type="SAM" id="Phobius"/>
    </source>
</evidence>
<reference evidence="3" key="1">
    <citation type="submission" date="2020-10" db="EMBL/GenBank/DDBJ databases">
        <title>Sequencing the genomes of 1000 actinobacteria strains.</title>
        <authorList>
            <person name="Klenk H.-P."/>
        </authorList>
    </citation>
    <scope>NUCLEOTIDE SEQUENCE</scope>
    <source>
        <strain evidence="3">DSM 46832</strain>
    </source>
</reference>
<feature type="region of interest" description="Disordered" evidence="1">
    <location>
        <begin position="331"/>
        <end position="399"/>
    </location>
</feature>
<proteinExistence type="predicted"/>
<protein>
    <submittedName>
        <fullName evidence="3">Uncharacterized protein</fullName>
    </submittedName>
</protein>
<evidence type="ECO:0000313" key="4">
    <source>
        <dbReference type="Proteomes" id="UP000649753"/>
    </source>
</evidence>
<keyword evidence="2" id="KW-0472">Membrane</keyword>
<comment type="caution">
    <text evidence="3">The sequence shown here is derived from an EMBL/GenBank/DDBJ whole genome shotgun (WGS) entry which is preliminary data.</text>
</comment>
<feature type="transmembrane region" description="Helical" evidence="2">
    <location>
        <begin position="156"/>
        <end position="174"/>
    </location>
</feature>
<name>A0A927R4Q2_9ACTN</name>
<keyword evidence="2" id="KW-1133">Transmembrane helix</keyword>
<organism evidence="3 4">
    <name type="scientific">Plantactinospora soyae</name>
    <dbReference type="NCBI Taxonomy" id="1544732"/>
    <lineage>
        <taxon>Bacteria</taxon>
        <taxon>Bacillati</taxon>
        <taxon>Actinomycetota</taxon>
        <taxon>Actinomycetes</taxon>
        <taxon>Micromonosporales</taxon>
        <taxon>Micromonosporaceae</taxon>
        <taxon>Plantactinospora</taxon>
    </lineage>
</organism>
<sequence length="399" mass="42668">MTLERWYRRLLACYPWEHRREYEEEMLGVLLDDAGSQRHRPPVGDVLALLGGALRAHVRYPAIRLSERSWRQAAAIMGFLGPVVLFAYTVRLPLLNLSQGWIDSPLPFSWAAVWLTVAVLAAIGRHRTAAVLAWPAAALEVARADGRYDYVSVFNLWPTALAVLAATALTVAGPRSGAALLGRWRLALLSGATLMLGAAPAITVVVLSFVPVADPGNFRTFWIFTSNVTYLEALLLSAGYAIGLLAVLSLNATLRRRIIALLVPVGALLLLSRVGLRYSSLMDRPFDAGVPANLNLTQWLLLALVPLSALAVAVAGVHRWERSQRVMALGGPASRLAGTSPQAVERGHPRTEAAGIPGGQGGDRDVQNPPHLRGVGAAAHDPAAGGQVPEAPLGVPDKP</sequence>
<keyword evidence="4" id="KW-1185">Reference proteome</keyword>
<gene>
    <name evidence="3" type="ORF">H4W31_000829</name>
</gene>
<feature type="transmembrane region" description="Helical" evidence="2">
    <location>
        <begin position="296"/>
        <end position="317"/>
    </location>
</feature>
<keyword evidence="2" id="KW-0812">Transmembrane</keyword>
<evidence type="ECO:0000256" key="1">
    <source>
        <dbReference type="SAM" id="MobiDB-lite"/>
    </source>
</evidence>
<evidence type="ECO:0000313" key="3">
    <source>
        <dbReference type="EMBL" id="MBE1485191.1"/>
    </source>
</evidence>
<dbReference type="Proteomes" id="UP000649753">
    <property type="component" value="Unassembled WGS sequence"/>
</dbReference>
<feature type="transmembrane region" description="Helical" evidence="2">
    <location>
        <begin position="258"/>
        <end position="276"/>
    </location>
</feature>
<feature type="transmembrane region" description="Helical" evidence="2">
    <location>
        <begin position="230"/>
        <end position="251"/>
    </location>
</feature>
<feature type="transmembrane region" description="Helical" evidence="2">
    <location>
        <begin position="186"/>
        <end position="210"/>
    </location>
</feature>
<feature type="transmembrane region" description="Helical" evidence="2">
    <location>
        <begin position="73"/>
        <end position="94"/>
    </location>
</feature>
<accession>A0A927R4Q2</accession>
<dbReference type="EMBL" id="JADBEB010000001">
    <property type="protein sequence ID" value="MBE1485191.1"/>
    <property type="molecule type" value="Genomic_DNA"/>
</dbReference>